<organism evidence="2 3">
    <name type="scientific">Flavisolibacter ginsenosidimutans</name>
    <dbReference type="NCBI Taxonomy" id="661481"/>
    <lineage>
        <taxon>Bacteria</taxon>
        <taxon>Pseudomonadati</taxon>
        <taxon>Bacteroidota</taxon>
        <taxon>Chitinophagia</taxon>
        <taxon>Chitinophagales</taxon>
        <taxon>Chitinophagaceae</taxon>
        <taxon>Flavisolibacter</taxon>
    </lineage>
</organism>
<feature type="transmembrane region" description="Helical" evidence="1">
    <location>
        <begin position="260"/>
        <end position="280"/>
    </location>
</feature>
<evidence type="ECO:0000256" key="1">
    <source>
        <dbReference type="SAM" id="Phobius"/>
    </source>
</evidence>
<reference evidence="2 3" key="1">
    <citation type="journal article" date="2015" name="Int. J. Syst. Evol. Microbiol.">
        <title>Flavisolibacter ginsenosidimutans sp. nov., with ginsenoside-converting activity isolated from soil used for cultivating ginseng.</title>
        <authorList>
            <person name="Zhao Y."/>
            <person name="Liu Q."/>
            <person name="Kang M.S."/>
            <person name="Jin F."/>
            <person name="Yu H."/>
            <person name="Im W.T."/>
        </authorList>
    </citation>
    <scope>NUCLEOTIDE SEQUENCE [LARGE SCALE GENOMIC DNA]</scope>
    <source>
        <strain evidence="2 3">Gsoil 636</strain>
    </source>
</reference>
<accession>A0A5B8UNS0</accession>
<keyword evidence="1" id="KW-0472">Membrane</keyword>
<dbReference type="RefSeq" id="WP_146791550.1">
    <property type="nucleotide sequence ID" value="NZ_BAABIO010000003.1"/>
</dbReference>
<dbReference type="Proteomes" id="UP000321204">
    <property type="component" value="Chromosome"/>
</dbReference>
<feature type="transmembrane region" description="Helical" evidence="1">
    <location>
        <begin position="198"/>
        <end position="214"/>
    </location>
</feature>
<name>A0A5B8UNS0_9BACT</name>
<feature type="transmembrane region" description="Helical" evidence="1">
    <location>
        <begin position="318"/>
        <end position="336"/>
    </location>
</feature>
<dbReference type="OrthoDB" id="127293at2"/>
<keyword evidence="1" id="KW-0812">Transmembrane</keyword>
<dbReference type="PANTHER" id="PTHR44216">
    <property type="entry name" value="PROTEIN O-MANNOSYL-TRANSFERASE TMTC2"/>
    <property type="match status" value="1"/>
</dbReference>
<gene>
    <name evidence="2" type="ORF">FSB75_21205</name>
</gene>
<feature type="transmembrane region" description="Helical" evidence="1">
    <location>
        <begin position="160"/>
        <end position="186"/>
    </location>
</feature>
<dbReference type="PANTHER" id="PTHR44216:SF3">
    <property type="entry name" value="PROTEIN O-MANNOSYL-TRANSFERASE TMTC2"/>
    <property type="match status" value="1"/>
</dbReference>
<dbReference type="AlphaFoldDB" id="A0A5B8UNS0"/>
<dbReference type="KEGG" id="fgg:FSB75_21205"/>
<keyword evidence="3" id="KW-1185">Reference proteome</keyword>
<keyword evidence="1" id="KW-1133">Transmembrane helix</keyword>
<protein>
    <submittedName>
        <fullName evidence="2">DUF3290 domain-containing protein</fullName>
    </submittedName>
</protein>
<sequence length="481" mass="56165">MKLKSKSFWWFFPVLPIVIWFYNPFALYFLNDDAIHIPECANFGIRKGVSFRPLSELSVFFDAKLYGVNAWGYHLTNLLLHIGCTVLLYFVAKTCLTAFRISNEKTIAAFASFLFFIYAFHSEAVLWIIGRGGSLATIFAGLSLLCFFKRKEKPWAYPFSLFFFACGLLSYEAIWFFPLLVSLLLFLTATKQSWQKEIWYAAGFWLLFALFFFVRTKMEGSLIGTPYGIQSVSTPDLKRLAYNYTALFFRSFVPPAGTTVFVIASFAVLVILIFLFIHFLRKRMWSRFRIFTAACFLLSLLPYLLFGIDTHDSEGERFLYLPSFFLCLVLADWILSIPQHKVQLAVLALFVCFQFFFLYRSSDAYKQSSRIAKKTMQELQRSNETFDTIYFVDVPTQFRGGFVFRVGFDYILNWLAPNIKYRQTVEVSRREVDSRKESFMTTTTNWFKAKNELPKESRLDSLRPHDAIFAWTDSTFLFIRQ</sequence>
<feature type="transmembrane region" description="Helical" evidence="1">
    <location>
        <begin position="104"/>
        <end position="121"/>
    </location>
</feature>
<feature type="transmembrane region" description="Helical" evidence="1">
    <location>
        <begin position="286"/>
        <end position="306"/>
    </location>
</feature>
<evidence type="ECO:0000313" key="2">
    <source>
        <dbReference type="EMBL" id="QEC58317.1"/>
    </source>
</evidence>
<feature type="transmembrane region" description="Helical" evidence="1">
    <location>
        <begin position="7"/>
        <end position="29"/>
    </location>
</feature>
<dbReference type="EMBL" id="CP042433">
    <property type="protein sequence ID" value="QEC58317.1"/>
    <property type="molecule type" value="Genomic_DNA"/>
</dbReference>
<evidence type="ECO:0000313" key="3">
    <source>
        <dbReference type="Proteomes" id="UP000321204"/>
    </source>
</evidence>
<proteinExistence type="predicted"/>
<feature type="transmembrane region" description="Helical" evidence="1">
    <location>
        <begin position="71"/>
        <end position="92"/>
    </location>
</feature>
<dbReference type="GO" id="GO:0000030">
    <property type="term" value="F:mannosyltransferase activity"/>
    <property type="evidence" value="ECO:0007669"/>
    <property type="project" value="TreeGrafter"/>
</dbReference>
<dbReference type="InterPro" id="IPR052384">
    <property type="entry name" value="TMTC_O-mannosyltransferase"/>
</dbReference>
<feature type="transmembrane region" description="Helical" evidence="1">
    <location>
        <begin position="127"/>
        <end position="148"/>
    </location>
</feature>
<dbReference type="GO" id="GO:0035269">
    <property type="term" value="P:protein O-linked glycosylation via mannose"/>
    <property type="evidence" value="ECO:0007669"/>
    <property type="project" value="TreeGrafter"/>
</dbReference>
<feature type="transmembrane region" description="Helical" evidence="1">
    <location>
        <begin position="342"/>
        <end position="359"/>
    </location>
</feature>